<keyword evidence="1" id="KW-0472">Membrane</keyword>
<feature type="transmembrane region" description="Helical" evidence="1">
    <location>
        <begin position="7"/>
        <end position="26"/>
    </location>
</feature>
<dbReference type="AlphaFoldDB" id="A0A0R1UUN9"/>
<dbReference type="OrthoDB" id="2135943at2"/>
<comment type="caution">
    <text evidence="3">The sequence shown here is derived from an EMBL/GenBank/DDBJ whole genome shotgun (WGS) entry which is preliminary data.</text>
</comment>
<keyword evidence="1" id="KW-0812">Transmembrane</keyword>
<keyword evidence="1" id="KW-1133">Transmembrane helix</keyword>
<dbReference type="Pfam" id="PF09648">
    <property type="entry name" value="YycI"/>
    <property type="match status" value="1"/>
</dbReference>
<organism evidence="3 4">
    <name type="scientific">Liquorilactobacillus satsumensis DSM 16230 = JCM 12392</name>
    <dbReference type="NCBI Taxonomy" id="1423801"/>
    <lineage>
        <taxon>Bacteria</taxon>
        <taxon>Bacillati</taxon>
        <taxon>Bacillota</taxon>
        <taxon>Bacilli</taxon>
        <taxon>Lactobacillales</taxon>
        <taxon>Lactobacillaceae</taxon>
        <taxon>Liquorilactobacillus</taxon>
    </lineage>
</organism>
<dbReference type="InterPro" id="IPR018604">
    <property type="entry name" value="YycI-like"/>
</dbReference>
<dbReference type="RefSeq" id="WP_056961972.1">
    <property type="nucleotide sequence ID" value="NZ_AZFQ01000055.1"/>
</dbReference>
<dbReference type="Proteomes" id="UP000051166">
    <property type="component" value="Unassembled WGS sequence"/>
</dbReference>
<gene>
    <name evidence="3" type="ORF">FD50_GL002047</name>
</gene>
<evidence type="ECO:0000313" key="3">
    <source>
        <dbReference type="EMBL" id="KRL96766.1"/>
    </source>
</evidence>
<protein>
    <submittedName>
        <fullName evidence="3">YycH family protein</fullName>
    </submittedName>
</protein>
<evidence type="ECO:0000256" key="1">
    <source>
        <dbReference type="SAM" id="Phobius"/>
    </source>
</evidence>
<dbReference type="STRING" id="1423801.FD50_GL002047"/>
<evidence type="ECO:0000313" key="4">
    <source>
        <dbReference type="Proteomes" id="UP000051166"/>
    </source>
</evidence>
<sequence length="265" mass="30228">MNFKRIELIFFLAFIALDIFLFVSYMQKDDIVVSTTNSTTEDSTTSVLKSIRNDQISYGSLSDKKSEGFYISSPQKDTLKEKTSTLQGQSWSYDDHKLTAAFENSIKLKDDSKPQETLNAVVKDSTKIIAGQQYVYDRGLSTKNMVVYTQVVKGYPVYTADGQIRFTTRNGYVTGYTQGLLENVETLHEKRPIISQKRALIWLYQYNKLVSNSSVQWVRLGYTRLLSVNNSHVYIPTWMIAVKSNSTGNIQYRRINAFTGATMDD</sequence>
<name>A0A0R1UUN9_9LACO</name>
<keyword evidence="4" id="KW-1185">Reference proteome</keyword>
<accession>A0A0R1UUN9</accession>
<dbReference type="EMBL" id="AZFQ01000055">
    <property type="protein sequence ID" value="KRL96766.1"/>
    <property type="molecule type" value="Genomic_DNA"/>
</dbReference>
<dbReference type="Gene3D" id="2.40.128.690">
    <property type="entry name" value="YycH protein, domain 3-like"/>
    <property type="match status" value="1"/>
</dbReference>
<evidence type="ECO:0000259" key="2">
    <source>
        <dbReference type="Pfam" id="PF09648"/>
    </source>
</evidence>
<dbReference type="PATRIC" id="fig|1423801.4.peg.2091"/>
<dbReference type="GO" id="GO:0016020">
    <property type="term" value="C:membrane"/>
    <property type="evidence" value="ECO:0007669"/>
    <property type="project" value="InterPro"/>
</dbReference>
<dbReference type="GeneID" id="98309261"/>
<proteinExistence type="predicted"/>
<reference evidence="3 4" key="1">
    <citation type="journal article" date="2015" name="Genome Announc.">
        <title>Expanding the biotechnology potential of lactobacilli through comparative genomics of 213 strains and associated genera.</title>
        <authorList>
            <person name="Sun Z."/>
            <person name="Harris H.M."/>
            <person name="McCann A."/>
            <person name="Guo C."/>
            <person name="Argimon S."/>
            <person name="Zhang W."/>
            <person name="Yang X."/>
            <person name="Jeffery I.B."/>
            <person name="Cooney J.C."/>
            <person name="Kagawa T.F."/>
            <person name="Liu W."/>
            <person name="Song Y."/>
            <person name="Salvetti E."/>
            <person name="Wrobel A."/>
            <person name="Rasinkangas P."/>
            <person name="Parkhill J."/>
            <person name="Rea M.C."/>
            <person name="O'Sullivan O."/>
            <person name="Ritari J."/>
            <person name="Douillard F.P."/>
            <person name="Paul Ross R."/>
            <person name="Yang R."/>
            <person name="Briner A.E."/>
            <person name="Felis G.E."/>
            <person name="de Vos W.M."/>
            <person name="Barrangou R."/>
            <person name="Klaenhammer T.R."/>
            <person name="Caufield P.W."/>
            <person name="Cui Y."/>
            <person name="Zhang H."/>
            <person name="O'Toole P.W."/>
        </authorList>
    </citation>
    <scope>NUCLEOTIDE SEQUENCE [LARGE SCALE GENOMIC DNA]</scope>
    <source>
        <strain evidence="3 4">DSM 16230</strain>
    </source>
</reference>
<feature type="domain" description="Regulatory protein YycH-like" evidence="2">
    <location>
        <begin position="37"/>
        <end position="258"/>
    </location>
</feature>